<accession>X1E633</accession>
<dbReference type="AlphaFoldDB" id="X1E633"/>
<name>X1E633_9ZZZZ</name>
<dbReference type="EMBL" id="BARU01000152">
    <property type="protein sequence ID" value="GAH27987.1"/>
    <property type="molecule type" value="Genomic_DNA"/>
</dbReference>
<protein>
    <submittedName>
        <fullName evidence="1">Uncharacterized protein</fullName>
    </submittedName>
</protein>
<sequence length="117" mass="13801">MLLDFIKDFKKLKKNYPTLKQDLEVFVNNQLKLSHKLNIENSGIVRISGLSISEPKIYKARKFACKSLKGRGSYSGIRIIYAYFEDDDRIELVEIYFKGDKGNEDRHRILKYYSDEK</sequence>
<gene>
    <name evidence="1" type="ORF">S03H2_00670</name>
</gene>
<organism evidence="1">
    <name type="scientific">marine sediment metagenome</name>
    <dbReference type="NCBI Taxonomy" id="412755"/>
    <lineage>
        <taxon>unclassified sequences</taxon>
        <taxon>metagenomes</taxon>
        <taxon>ecological metagenomes</taxon>
    </lineage>
</organism>
<comment type="caution">
    <text evidence="1">The sequence shown here is derived from an EMBL/GenBank/DDBJ whole genome shotgun (WGS) entry which is preliminary data.</text>
</comment>
<evidence type="ECO:0000313" key="1">
    <source>
        <dbReference type="EMBL" id="GAH27987.1"/>
    </source>
</evidence>
<reference evidence="1" key="1">
    <citation type="journal article" date="2014" name="Front. Microbiol.">
        <title>High frequency of phylogenetically diverse reductive dehalogenase-homologous genes in deep subseafloor sedimentary metagenomes.</title>
        <authorList>
            <person name="Kawai M."/>
            <person name="Futagami T."/>
            <person name="Toyoda A."/>
            <person name="Takaki Y."/>
            <person name="Nishi S."/>
            <person name="Hori S."/>
            <person name="Arai W."/>
            <person name="Tsubouchi T."/>
            <person name="Morono Y."/>
            <person name="Uchiyama I."/>
            <person name="Ito T."/>
            <person name="Fujiyama A."/>
            <person name="Inagaki F."/>
            <person name="Takami H."/>
        </authorList>
    </citation>
    <scope>NUCLEOTIDE SEQUENCE</scope>
    <source>
        <strain evidence="1">Expedition CK06-06</strain>
    </source>
</reference>
<proteinExistence type="predicted"/>